<keyword evidence="2" id="KW-0488">Methylation</keyword>
<comment type="catalytic activity">
    <reaction evidence="6">
        <text>L-arginyl-[protein] + 2 S-adenosyl-L-methionine = N(omega),N(omega)-dimethyl-L-arginyl-[protein] + 2 S-adenosyl-L-homocysteine + 2 H(+)</text>
        <dbReference type="Rhea" id="RHEA:48096"/>
        <dbReference type="Rhea" id="RHEA-COMP:10532"/>
        <dbReference type="Rhea" id="RHEA-COMP:11991"/>
        <dbReference type="ChEBI" id="CHEBI:15378"/>
        <dbReference type="ChEBI" id="CHEBI:29965"/>
        <dbReference type="ChEBI" id="CHEBI:57856"/>
        <dbReference type="ChEBI" id="CHEBI:59789"/>
        <dbReference type="ChEBI" id="CHEBI:61897"/>
        <dbReference type="EC" id="2.1.1.319"/>
    </reaction>
</comment>
<dbReference type="Gene3D" id="2.30.29.30">
    <property type="entry name" value="Pleckstrin-homology domain (PH domain)/Phosphotyrosine-binding domain (PTB)"/>
    <property type="match status" value="1"/>
</dbReference>
<evidence type="ECO:0000256" key="4">
    <source>
        <dbReference type="ARBA" id="ARBA00023015"/>
    </source>
</evidence>
<sequence>MGSRGQIISLQDENLCIVFNTDSDVRKFRELINTVKGRRANSVFSQRTEESSANQYFQFYGYLSQQQNMMQDFVRTSTYQKAIHSNINDFHVRSQSIFFL</sequence>
<keyword evidence="8" id="KW-1185">Reference proteome</keyword>
<dbReference type="EMBL" id="AJVK01018774">
    <property type="status" value="NOT_ANNOTATED_CDS"/>
    <property type="molecule type" value="Genomic_DNA"/>
</dbReference>
<dbReference type="EnsemblMetazoa" id="PPAI010619-RA">
    <property type="protein sequence ID" value="PPAI010619-PA"/>
    <property type="gene ID" value="PPAI010619"/>
</dbReference>
<dbReference type="EC" id="2.1.1.319" evidence="1"/>
<dbReference type="InterPro" id="IPR025799">
    <property type="entry name" value="Arg_MeTrfase"/>
</dbReference>
<keyword evidence="5" id="KW-0804">Transcription</keyword>
<dbReference type="PANTHER" id="PTHR11006:SF10">
    <property type="entry name" value="HISTONE-ARGININE METHYLTRANSFERASE CARMER-RELATED"/>
    <property type="match status" value="1"/>
</dbReference>
<evidence type="ECO:0000256" key="1">
    <source>
        <dbReference type="ARBA" id="ARBA00011925"/>
    </source>
</evidence>
<evidence type="ECO:0000256" key="3">
    <source>
        <dbReference type="ARBA" id="ARBA00022691"/>
    </source>
</evidence>
<dbReference type="AlphaFoldDB" id="A0A1B0DQ29"/>
<dbReference type="VEuPathDB" id="VectorBase:PPAPM1_006740"/>
<dbReference type="InterPro" id="IPR029063">
    <property type="entry name" value="SAM-dependent_MTases_sf"/>
</dbReference>
<dbReference type="Gene3D" id="3.40.50.150">
    <property type="entry name" value="Vaccinia Virus protein VP39"/>
    <property type="match status" value="1"/>
</dbReference>
<evidence type="ECO:0000256" key="6">
    <source>
        <dbReference type="ARBA" id="ARBA00049086"/>
    </source>
</evidence>
<dbReference type="VEuPathDB" id="VectorBase:PPAI010619"/>
<dbReference type="InterPro" id="IPR011993">
    <property type="entry name" value="PH-like_dom_sf"/>
</dbReference>
<evidence type="ECO:0000313" key="7">
    <source>
        <dbReference type="EnsemblMetazoa" id="PPAI010619-PA"/>
    </source>
</evidence>
<proteinExistence type="predicted"/>
<evidence type="ECO:0000313" key="8">
    <source>
        <dbReference type="Proteomes" id="UP000092462"/>
    </source>
</evidence>
<name>A0A1B0DQ29_PHLPP</name>
<dbReference type="GO" id="GO:0070611">
    <property type="term" value="F:histone H3R2 methyltransferase activity"/>
    <property type="evidence" value="ECO:0007669"/>
    <property type="project" value="TreeGrafter"/>
</dbReference>
<protein>
    <recommendedName>
        <fullName evidence="1">type I protein arginine methyltransferase</fullName>
        <ecNumber evidence="1">2.1.1.319</ecNumber>
    </recommendedName>
</protein>
<keyword evidence="4" id="KW-0805">Transcription regulation</keyword>
<accession>A0A1B0DQ29</accession>
<reference evidence="7" key="1">
    <citation type="submission" date="2022-08" db="UniProtKB">
        <authorList>
            <consortium name="EnsemblMetazoa"/>
        </authorList>
    </citation>
    <scope>IDENTIFICATION</scope>
    <source>
        <strain evidence="7">Israel</strain>
    </source>
</reference>
<keyword evidence="3" id="KW-0949">S-adenosyl-L-methionine</keyword>
<organism evidence="7 8">
    <name type="scientific">Phlebotomus papatasi</name>
    <name type="common">Sandfly</name>
    <dbReference type="NCBI Taxonomy" id="29031"/>
    <lineage>
        <taxon>Eukaryota</taxon>
        <taxon>Metazoa</taxon>
        <taxon>Ecdysozoa</taxon>
        <taxon>Arthropoda</taxon>
        <taxon>Hexapoda</taxon>
        <taxon>Insecta</taxon>
        <taxon>Pterygota</taxon>
        <taxon>Neoptera</taxon>
        <taxon>Endopterygota</taxon>
        <taxon>Diptera</taxon>
        <taxon>Nematocera</taxon>
        <taxon>Psychodoidea</taxon>
        <taxon>Psychodidae</taxon>
        <taxon>Phlebotomus</taxon>
        <taxon>Phlebotomus</taxon>
    </lineage>
</organism>
<dbReference type="GO" id="GO:0035242">
    <property type="term" value="F:protein-arginine omega-N asymmetric methyltransferase activity"/>
    <property type="evidence" value="ECO:0007669"/>
    <property type="project" value="UniProtKB-EC"/>
</dbReference>
<evidence type="ECO:0000256" key="2">
    <source>
        <dbReference type="ARBA" id="ARBA00022481"/>
    </source>
</evidence>
<dbReference type="PANTHER" id="PTHR11006">
    <property type="entry name" value="PROTEIN ARGININE N-METHYLTRANSFERASE"/>
    <property type="match status" value="1"/>
</dbReference>
<dbReference type="Proteomes" id="UP000092462">
    <property type="component" value="Unassembled WGS sequence"/>
</dbReference>
<evidence type="ECO:0000256" key="5">
    <source>
        <dbReference type="ARBA" id="ARBA00023163"/>
    </source>
</evidence>